<evidence type="ECO:0000256" key="3">
    <source>
        <dbReference type="ARBA" id="ARBA00022692"/>
    </source>
</evidence>
<name>A0A6I9W8Y8_9HYME</name>
<keyword evidence="4 8" id="KW-1133">Transmembrane helix</keyword>
<protein>
    <submittedName>
        <fullName evidence="11">Vesicle-associated membrane protein-associated protein B</fullName>
    </submittedName>
</protein>
<dbReference type="GO" id="GO:0005789">
    <property type="term" value="C:endoplasmic reticulum membrane"/>
    <property type="evidence" value="ECO:0007669"/>
    <property type="project" value="InterPro"/>
</dbReference>
<keyword evidence="3 8" id="KW-0812">Transmembrane</keyword>
<dbReference type="GeneID" id="105425890"/>
<evidence type="ECO:0000256" key="4">
    <source>
        <dbReference type="ARBA" id="ARBA00022989"/>
    </source>
</evidence>
<dbReference type="OrthoDB" id="264603at2759"/>
<organism evidence="10 11">
    <name type="scientific">Pogonomyrmex barbatus</name>
    <name type="common">red harvester ant</name>
    <dbReference type="NCBI Taxonomy" id="144034"/>
    <lineage>
        <taxon>Eukaryota</taxon>
        <taxon>Metazoa</taxon>
        <taxon>Ecdysozoa</taxon>
        <taxon>Arthropoda</taxon>
        <taxon>Hexapoda</taxon>
        <taxon>Insecta</taxon>
        <taxon>Pterygota</taxon>
        <taxon>Neoptera</taxon>
        <taxon>Endopterygota</taxon>
        <taxon>Hymenoptera</taxon>
        <taxon>Apocrita</taxon>
        <taxon>Aculeata</taxon>
        <taxon>Formicoidea</taxon>
        <taxon>Formicidae</taxon>
        <taxon>Myrmicinae</taxon>
        <taxon>Pogonomyrmex</taxon>
    </lineage>
</organism>
<dbReference type="Proteomes" id="UP000504615">
    <property type="component" value="Unplaced"/>
</dbReference>
<dbReference type="InterPro" id="IPR013783">
    <property type="entry name" value="Ig-like_fold"/>
</dbReference>
<feature type="domain" description="MSP" evidence="9">
    <location>
        <begin position="12"/>
        <end position="132"/>
    </location>
</feature>
<dbReference type="GO" id="GO:0090158">
    <property type="term" value="P:endoplasmic reticulum membrane organization"/>
    <property type="evidence" value="ECO:0007669"/>
    <property type="project" value="TreeGrafter"/>
</dbReference>
<evidence type="ECO:0000256" key="6">
    <source>
        <dbReference type="SAM" id="Coils"/>
    </source>
</evidence>
<dbReference type="GO" id="GO:0061817">
    <property type="term" value="P:endoplasmic reticulum-plasma membrane tethering"/>
    <property type="evidence" value="ECO:0007669"/>
    <property type="project" value="TreeGrafter"/>
</dbReference>
<dbReference type="PANTHER" id="PTHR10809:SF6">
    <property type="entry name" value="AT11025P-RELATED"/>
    <property type="match status" value="1"/>
</dbReference>
<dbReference type="KEGG" id="pbar:105425890"/>
<sequence length="265" mass="29204">MSSKPVEKPEQVLLIEPQNELRFRGPFTGGPVTSYIKLINPTNKKVYFKIKTTAPKRYCVRPNSGALKPKDVTEIAVCLQPYDFDPSEKNKHKFMVQTVIAPDDDDEEYPIDVWKDINPDQLMDSKLKCVFENPVTSTTTTTAKTTATSTTTKADSNTTNGKNKTVGDSVKSSPKVLGEAEEKLLKAAQEVNQLRVEESTLRQENLQLREDLMKWRNAALGNDGGNLAAARGLTSQSSNQLSPTSTSILIAIAMVIVGYLLGKLI</sequence>
<accession>A0A6I9W8Y8</accession>
<dbReference type="AlphaFoldDB" id="A0A6I9W8Y8"/>
<dbReference type="PIRSF" id="PIRSF019693">
    <property type="entry name" value="VAMP-associated"/>
    <property type="match status" value="1"/>
</dbReference>
<evidence type="ECO:0000256" key="7">
    <source>
        <dbReference type="SAM" id="MobiDB-lite"/>
    </source>
</evidence>
<dbReference type="CTD" id="31349"/>
<dbReference type="SUPFAM" id="SSF49354">
    <property type="entry name" value="PapD-like"/>
    <property type="match status" value="1"/>
</dbReference>
<keyword evidence="5 8" id="KW-0472">Membrane</keyword>
<evidence type="ECO:0000259" key="9">
    <source>
        <dbReference type="PROSITE" id="PS50202"/>
    </source>
</evidence>
<reference evidence="11" key="1">
    <citation type="submission" date="2025-08" db="UniProtKB">
        <authorList>
            <consortium name="RefSeq"/>
        </authorList>
    </citation>
    <scope>IDENTIFICATION</scope>
</reference>
<feature type="region of interest" description="Disordered" evidence="7">
    <location>
        <begin position="146"/>
        <end position="173"/>
    </location>
</feature>
<feature type="coiled-coil region" evidence="6">
    <location>
        <begin position="177"/>
        <end position="211"/>
    </location>
</feature>
<dbReference type="Pfam" id="PF00635">
    <property type="entry name" value="Motile_Sperm"/>
    <property type="match status" value="1"/>
</dbReference>
<dbReference type="InterPro" id="IPR016763">
    <property type="entry name" value="VAP"/>
</dbReference>
<dbReference type="InterPro" id="IPR008962">
    <property type="entry name" value="PapD-like_sf"/>
</dbReference>
<evidence type="ECO:0000256" key="1">
    <source>
        <dbReference type="ARBA" id="ARBA00004211"/>
    </source>
</evidence>
<proteinExistence type="inferred from homology"/>
<dbReference type="PROSITE" id="PS50202">
    <property type="entry name" value="MSP"/>
    <property type="match status" value="1"/>
</dbReference>
<comment type="similarity">
    <text evidence="2">Belongs to the VAMP-associated protein (VAP) (TC 9.B.17) family.</text>
</comment>
<dbReference type="GO" id="GO:0033149">
    <property type="term" value="F:FFAT motif binding"/>
    <property type="evidence" value="ECO:0007669"/>
    <property type="project" value="TreeGrafter"/>
</dbReference>
<gene>
    <name evidence="11" type="primary">LOC105425890</name>
</gene>
<dbReference type="InterPro" id="IPR000535">
    <property type="entry name" value="MSP_dom"/>
</dbReference>
<dbReference type="Gene3D" id="2.60.40.10">
    <property type="entry name" value="Immunoglobulins"/>
    <property type="match status" value="1"/>
</dbReference>
<dbReference type="GO" id="GO:0005886">
    <property type="term" value="C:plasma membrane"/>
    <property type="evidence" value="ECO:0007669"/>
    <property type="project" value="TreeGrafter"/>
</dbReference>
<evidence type="ECO:0000256" key="5">
    <source>
        <dbReference type="ARBA" id="ARBA00023136"/>
    </source>
</evidence>
<dbReference type="PANTHER" id="PTHR10809">
    <property type="entry name" value="VESICLE-ASSOCIATED MEMBRANE PROTEIN-ASSOCIATED PROTEIN"/>
    <property type="match status" value="1"/>
</dbReference>
<evidence type="ECO:0000313" key="10">
    <source>
        <dbReference type="Proteomes" id="UP000504615"/>
    </source>
</evidence>
<comment type="subcellular location">
    <subcellularLocation>
        <location evidence="1">Membrane</location>
        <topology evidence="1">Single-pass type IV membrane protein</topology>
    </subcellularLocation>
</comment>
<keyword evidence="10" id="KW-1185">Reference proteome</keyword>
<evidence type="ECO:0000256" key="8">
    <source>
        <dbReference type="SAM" id="Phobius"/>
    </source>
</evidence>
<dbReference type="RefSeq" id="XP_011635182.1">
    <property type="nucleotide sequence ID" value="XM_011636880.2"/>
</dbReference>
<evidence type="ECO:0000313" key="11">
    <source>
        <dbReference type="RefSeq" id="XP_011635182.1"/>
    </source>
</evidence>
<feature type="compositionally biased region" description="Low complexity" evidence="7">
    <location>
        <begin position="146"/>
        <end position="160"/>
    </location>
</feature>
<feature type="transmembrane region" description="Helical" evidence="8">
    <location>
        <begin position="244"/>
        <end position="262"/>
    </location>
</feature>
<evidence type="ECO:0000256" key="2">
    <source>
        <dbReference type="ARBA" id="ARBA00008932"/>
    </source>
</evidence>
<keyword evidence="6" id="KW-0175">Coiled coil</keyword>